<dbReference type="RefSeq" id="WP_344305362.1">
    <property type="nucleotide sequence ID" value="NZ_BAAAQQ010000013.1"/>
</dbReference>
<dbReference type="PROSITE" id="PS00584">
    <property type="entry name" value="PFKB_KINASES_2"/>
    <property type="match status" value="1"/>
</dbReference>
<dbReference type="SUPFAM" id="SSF53613">
    <property type="entry name" value="Ribokinase-like"/>
    <property type="match status" value="1"/>
</dbReference>
<organism evidence="4 5">
    <name type="scientific">Nocardioides bigeumensis</name>
    <dbReference type="NCBI Taxonomy" id="433657"/>
    <lineage>
        <taxon>Bacteria</taxon>
        <taxon>Bacillati</taxon>
        <taxon>Actinomycetota</taxon>
        <taxon>Actinomycetes</taxon>
        <taxon>Propionibacteriales</taxon>
        <taxon>Nocardioidaceae</taxon>
        <taxon>Nocardioides</taxon>
    </lineage>
</organism>
<keyword evidence="2" id="KW-0418">Kinase</keyword>
<feature type="domain" description="Carbohydrate kinase PfkB" evidence="3">
    <location>
        <begin position="19"/>
        <end position="274"/>
    </location>
</feature>
<dbReference type="Proteomes" id="UP001500575">
    <property type="component" value="Unassembled WGS sequence"/>
</dbReference>
<evidence type="ECO:0000256" key="1">
    <source>
        <dbReference type="ARBA" id="ARBA00022679"/>
    </source>
</evidence>
<dbReference type="Gene3D" id="3.40.1190.20">
    <property type="match status" value="1"/>
</dbReference>
<gene>
    <name evidence="4" type="ORF">GCM10009843_37600</name>
</gene>
<comment type="caution">
    <text evidence="4">The sequence shown here is derived from an EMBL/GenBank/DDBJ whole genome shotgun (WGS) entry which is preliminary data.</text>
</comment>
<evidence type="ECO:0000313" key="4">
    <source>
        <dbReference type="EMBL" id="GAA2132725.1"/>
    </source>
</evidence>
<dbReference type="Pfam" id="PF00294">
    <property type="entry name" value="PfkB"/>
    <property type="match status" value="1"/>
</dbReference>
<dbReference type="InterPro" id="IPR011611">
    <property type="entry name" value="PfkB_dom"/>
</dbReference>
<dbReference type="InterPro" id="IPR029056">
    <property type="entry name" value="Ribokinase-like"/>
</dbReference>
<dbReference type="InterPro" id="IPR002173">
    <property type="entry name" value="Carboh/pur_kinase_PfkB_CS"/>
</dbReference>
<name>A0ABN2YUS4_9ACTN</name>
<keyword evidence="5" id="KW-1185">Reference proteome</keyword>
<sequence>MTRVFVAGPATWNHLVYVDALPDPRPHSLSARSHHETVGGTSAGKALNLRTLGLDVTLLTFLGDDEPGRRIGGVLREAGVDLLAEQAERTERHLNLMSGGDRVSIFLDTPGEVTDAHAAAVDRALAESAYACIDLAEAARPYLTKAKAAGVPIVCDLHDFDGENPWYADWIAAADVLFLNADGLADPLPWMREQVARGTSLVVVTQGAEGATAMTALETLHVPVDPVDEVVDTNGAGDAFAAGFLDARLGRAALPVAMRAAHAQAARCLASRGLAP</sequence>
<accession>A0ABN2YUS4</accession>
<proteinExistence type="predicted"/>
<protein>
    <recommendedName>
        <fullName evidence="3">Carbohydrate kinase PfkB domain-containing protein</fullName>
    </recommendedName>
</protein>
<reference evidence="4 5" key="1">
    <citation type="journal article" date="2019" name="Int. J. Syst. Evol. Microbiol.">
        <title>The Global Catalogue of Microorganisms (GCM) 10K type strain sequencing project: providing services to taxonomists for standard genome sequencing and annotation.</title>
        <authorList>
            <consortium name="The Broad Institute Genomics Platform"/>
            <consortium name="The Broad Institute Genome Sequencing Center for Infectious Disease"/>
            <person name="Wu L."/>
            <person name="Ma J."/>
        </authorList>
    </citation>
    <scope>NUCLEOTIDE SEQUENCE [LARGE SCALE GENOMIC DNA]</scope>
    <source>
        <strain evidence="4 5">JCM 16021</strain>
    </source>
</reference>
<dbReference type="PANTHER" id="PTHR10584">
    <property type="entry name" value="SUGAR KINASE"/>
    <property type="match status" value="1"/>
</dbReference>
<evidence type="ECO:0000259" key="3">
    <source>
        <dbReference type="Pfam" id="PF00294"/>
    </source>
</evidence>
<keyword evidence="1" id="KW-0808">Transferase</keyword>
<evidence type="ECO:0000313" key="5">
    <source>
        <dbReference type="Proteomes" id="UP001500575"/>
    </source>
</evidence>
<evidence type="ECO:0000256" key="2">
    <source>
        <dbReference type="ARBA" id="ARBA00022777"/>
    </source>
</evidence>
<dbReference type="PANTHER" id="PTHR10584:SF166">
    <property type="entry name" value="RIBOKINASE"/>
    <property type="match status" value="1"/>
</dbReference>
<dbReference type="EMBL" id="BAAAQQ010000013">
    <property type="protein sequence ID" value="GAA2132725.1"/>
    <property type="molecule type" value="Genomic_DNA"/>
</dbReference>